<dbReference type="InParanoid" id="D8UEL5"/>
<dbReference type="InterPro" id="IPR000719">
    <property type="entry name" value="Prot_kinase_dom"/>
</dbReference>
<dbReference type="Proteomes" id="UP000001058">
    <property type="component" value="Unassembled WGS sequence"/>
</dbReference>
<dbReference type="SUPFAM" id="SSF56112">
    <property type="entry name" value="Protein kinase-like (PK-like)"/>
    <property type="match status" value="1"/>
</dbReference>
<dbReference type="PROSITE" id="PS50011">
    <property type="entry name" value="PROTEIN_KINASE_DOM"/>
    <property type="match status" value="1"/>
</dbReference>
<evidence type="ECO:0000313" key="2">
    <source>
        <dbReference type="EMBL" id="EFJ41904.1"/>
    </source>
</evidence>
<dbReference type="PANTHER" id="PTHR37171:SF1">
    <property type="entry name" value="SERINE_THREONINE-PROTEIN KINASE YRZF-RELATED"/>
    <property type="match status" value="1"/>
</dbReference>
<dbReference type="STRING" id="3068.D8UEL5"/>
<protein>
    <recommendedName>
        <fullName evidence="1">Protein kinase domain-containing protein</fullName>
    </recommendedName>
</protein>
<gene>
    <name evidence="2" type="ORF">VOLCADRAFT_98159</name>
</gene>
<dbReference type="InterPro" id="IPR052396">
    <property type="entry name" value="Meiotic_Drive_Suppr_Kinase"/>
</dbReference>
<dbReference type="InterPro" id="IPR011009">
    <property type="entry name" value="Kinase-like_dom_sf"/>
</dbReference>
<dbReference type="RefSeq" id="XP_002957102.1">
    <property type="nucleotide sequence ID" value="XM_002957056.1"/>
</dbReference>
<dbReference type="GO" id="GO:0004672">
    <property type="term" value="F:protein kinase activity"/>
    <property type="evidence" value="ECO:0007669"/>
    <property type="project" value="InterPro"/>
</dbReference>
<reference evidence="2 3" key="1">
    <citation type="journal article" date="2010" name="Science">
        <title>Genomic analysis of organismal complexity in the multicellular green alga Volvox carteri.</title>
        <authorList>
            <person name="Prochnik S.E."/>
            <person name="Umen J."/>
            <person name="Nedelcu A.M."/>
            <person name="Hallmann A."/>
            <person name="Miller S.M."/>
            <person name="Nishii I."/>
            <person name="Ferris P."/>
            <person name="Kuo A."/>
            <person name="Mitros T."/>
            <person name="Fritz-Laylin L.K."/>
            <person name="Hellsten U."/>
            <person name="Chapman J."/>
            <person name="Simakov O."/>
            <person name="Rensing S.A."/>
            <person name="Terry A."/>
            <person name="Pangilinan J."/>
            <person name="Kapitonov V."/>
            <person name="Jurka J."/>
            <person name="Salamov A."/>
            <person name="Shapiro H."/>
            <person name="Schmutz J."/>
            <person name="Grimwood J."/>
            <person name="Lindquist E."/>
            <person name="Lucas S."/>
            <person name="Grigoriev I.V."/>
            <person name="Schmitt R."/>
            <person name="Kirk D."/>
            <person name="Rokhsar D.S."/>
        </authorList>
    </citation>
    <scope>NUCLEOTIDE SEQUENCE [LARGE SCALE GENOMIC DNA]</scope>
    <source>
        <strain evidence="3">f. Nagariensis / Eve</strain>
    </source>
</reference>
<organism evidence="3">
    <name type="scientific">Volvox carteri f. nagariensis</name>
    <dbReference type="NCBI Taxonomy" id="3068"/>
    <lineage>
        <taxon>Eukaryota</taxon>
        <taxon>Viridiplantae</taxon>
        <taxon>Chlorophyta</taxon>
        <taxon>core chlorophytes</taxon>
        <taxon>Chlorophyceae</taxon>
        <taxon>CS clade</taxon>
        <taxon>Chlamydomonadales</taxon>
        <taxon>Volvocaceae</taxon>
        <taxon>Volvox</taxon>
    </lineage>
</organism>
<dbReference type="GeneID" id="9622872"/>
<dbReference type="KEGG" id="vcn:VOLCADRAFT_98159"/>
<name>D8UEL5_VOLCA</name>
<dbReference type="AlphaFoldDB" id="D8UEL5"/>
<dbReference type="PANTHER" id="PTHR37171">
    <property type="entry name" value="SERINE/THREONINE-PROTEIN KINASE YRZF-RELATED"/>
    <property type="match status" value="1"/>
</dbReference>
<feature type="domain" description="Protein kinase" evidence="1">
    <location>
        <begin position="43"/>
        <end position="203"/>
    </location>
</feature>
<evidence type="ECO:0000259" key="1">
    <source>
        <dbReference type="PROSITE" id="PS50011"/>
    </source>
</evidence>
<keyword evidence="3" id="KW-1185">Reference proteome</keyword>
<dbReference type="eggNOG" id="ENOG502S5EW">
    <property type="taxonomic scope" value="Eukaryota"/>
</dbReference>
<evidence type="ECO:0000313" key="3">
    <source>
        <dbReference type="Proteomes" id="UP000001058"/>
    </source>
</evidence>
<sequence length="203" mass="22603">MNRDIPKQYALNKLADHKQRLEARMDFVYQETLKHLEGAQCTFQECQYLGQGAAAEVKRVLFNDTEMALKVYGDLQKDRERADREVAAYEHLVQLQGRYIPQLIARGCLEPASQNPRHFVALSVVAGQHISLPLSQNTSAAAVASLGAIHQSGVLHGDIKASNILSTPTSVFLVDFERSIIDPDKDALETEMSALKRLLGMEK</sequence>
<accession>D8UEL5</accession>
<dbReference type="EMBL" id="GL378389">
    <property type="protein sequence ID" value="EFJ41904.1"/>
    <property type="molecule type" value="Genomic_DNA"/>
</dbReference>
<dbReference type="Gene3D" id="1.10.510.10">
    <property type="entry name" value="Transferase(Phosphotransferase) domain 1"/>
    <property type="match status" value="1"/>
</dbReference>
<dbReference type="OrthoDB" id="541154at2759"/>
<proteinExistence type="predicted"/>
<dbReference type="GO" id="GO:0005524">
    <property type="term" value="F:ATP binding"/>
    <property type="evidence" value="ECO:0007669"/>
    <property type="project" value="InterPro"/>
</dbReference>